<keyword evidence="2" id="KW-1185">Reference proteome</keyword>
<dbReference type="EMBL" id="LXQA010150595">
    <property type="protein sequence ID" value="MCI25979.1"/>
    <property type="molecule type" value="Genomic_DNA"/>
</dbReference>
<name>A0A392QPU1_9FABA</name>
<dbReference type="AlphaFoldDB" id="A0A392QPU1"/>
<evidence type="ECO:0000313" key="2">
    <source>
        <dbReference type="Proteomes" id="UP000265520"/>
    </source>
</evidence>
<proteinExistence type="predicted"/>
<evidence type="ECO:0000313" key="1">
    <source>
        <dbReference type="EMBL" id="MCI25979.1"/>
    </source>
</evidence>
<accession>A0A392QPU1</accession>
<comment type="caution">
    <text evidence="1">The sequence shown here is derived from an EMBL/GenBank/DDBJ whole genome shotgun (WGS) entry which is preliminary data.</text>
</comment>
<reference evidence="1 2" key="1">
    <citation type="journal article" date="2018" name="Front. Plant Sci.">
        <title>Red Clover (Trifolium pratense) and Zigzag Clover (T. medium) - A Picture of Genomic Similarities and Differences.</title>
        <authorList>
            <person name="Dluhosova J."/>
            <person name="Istvanek J."/>
            <person name="Nedelnik J."/>
            <person name="Repkova J."/>
        </authorList>
    </citation>
    <scope>NUCLEOTIDE SEQUENCE [LARGE SCALE GENOMIC DNA]</scope>
    <source>
        <strain evidence="2">cv. 10/8</strain>
        <tissue evidence="1">Leaf</tissue>
    </source>
</reference>
<dbReference type="Proteomes" id="UP000265520">
    <property type="component" value="Unassembled WGS sequence"/>
</dbReference>
<protein>
    <submittedName>
        <fullName evidence="1">Uncharacterized protein</fullName>
    </submittedName>
</protein>
<organism evidence="1 2">
    <name type="scientific">Trifolium medium</name>
    <dbReference type="NCBI Taxonomy" id="97028"/>
    <lineage>
        <taxon>Eukaryota</taxon>
        <taxon>Viridiplantae</taxon>
        <taxon>Streptophyta</taxon>
        <taxon>Embryophyta</taxon>
        <taxon>Tracheophyta</taxon>
        <taxon>Spermatophyta</taxon>
        <taxon>Magnoliopsida</taxon>
        <taxon>eudicotyledons</taxon>
        <taxon>Gunneridae</taxon>
        <taxon>Pentapetalae</taxon>
        <taxon>rosids</taxon>
        <taxon>fabids</taxon>
        <taxon>Fabales</taxon>
        <taxon>Fabaceae</taxon>
        <taxon>Papilionoideae</taxon>
        <taxon>50 kb inversion clade</taxon>
        <taxon>NPAAA clade</taxon>
        <taxon>Hologalegina</taxon>
        <taxon>IRL clade</taxon>
        <taxon>Trifolieae</taxon>
        <taxon>Trifolium</taxon>
    </lineage>
</organism>
<feature type="non-terminal residue" evidence="1">
    <location>
        <position position="30"/>
    </location>
</feature>
<sequence>MSLVAYCQISLPDTNKEKLPHVLRWVDYIQ</sequence>